<comment type="subcellular location">
    <subcellularLocation>
        <location evidence="1">Secreted</location>
    </subcellularLocation>
</comment>
<evidence type="ECO:0000256" key="2">
    <source>
        <dbReference type="ARBA" id="ARBA00022525"/>
    </source>
</evidence>
<keyword evidence="6" id="KW-0472">Membrane</keyword>
<accession>A0A2G8JEB8</accession>
<keyword evidence="8" id="KW-1185">Reference proteome</keyword>
<reference evidence="7 8" key="1">
    <citation type="journal article" date="2017" name="PLoS Biol.">
        <title>The sea cucumber genome provides insights into morphological evolution and visceral regeneration.</title>
        <authorList>
            <person name="Zhang X."/>
            <person name="Sun L."/>
            <person name="Yuan J."/>
            <person name="Sun Y."/>
            <person name="Gao Y."/>
            <person name="Zhang L."/>
            <person name="Li S."/>
            <person name="Dai H."/>
            <person name="Hamel J.F."/>
            <person name="Liu C."/>
            <person name="Yu Y."/>
            <person name="Liu S."/>
            <person name="Lin W."/>
            <person name="Guo K."/>
            <person name="Jin S."/>
            <person name="Xu P."/>
            <person name="Storey K.B."/>
            <person name="Huan P."/>
            <person name="Zhang T."/>
            <person name="Zhou Y."/>
            <person name="Zhang J."/>
            <person name="Lin C."/>
            <person name="Li X."/>
            <person name="Xing L."/>
            <person name="Huo D."/>
            <person name="Sun M."/>
            <person name="Wang L."/>
            <person name="Mercier A."/>
            <person name="Li F."/>
            <person name="Yang H."/>
            <person name="Xiang J."/>
        </authorList>
    </citation>
    <scope>NUCLEOTIDE SEQUENCE [LARGE SCALE GENOMIC DNA]</scope>
    <source>
        <strain evidence="7">Shaxun</strain>
        <tissue evidence="7">Muscle</tissue>
    </source>
</reference>
<dbReference type="InterPro" id="IPR008930">
    <property type="entry name" value="Terpenoid_cyclase/PrenylTrfase"/>
</dbReference>
<feature type="binding site" evidence="4">
    <location>
        <position position="235"/>
    </location>
    <ligand>
        <name>cyanocob(III)alamin</name>
        <dbReference type="ChEBI" id="CHEBI:17439"/>
    </ligand>
</feature>
<evidence type="ECO:0000256" key="4">
    <source>
        <dbReference type="PIRSR" id="PIRSR602157-1"/>
    </source>
</evidence>
<evidence type="ECO:0000256" key="1">
    <source>
        <dbReference type="ARBA" id="ARBA00004613"/>
    </source>
</evidence>
<dbReference type="Proteomes" id="UP000230750">
    <property type="component" value="Unassembled WGS sequence"/>
</dbReference>
<keyword evidence="4" id="KW-0170">Cobalt</keyword>
<sequence length="380" mass="42164">MMKMQHHSTTVYSCAHNSARPMFQRFWDDKFVLLAPYRTSGDPIGQLGISAGRLGQYMLAMQSVCISVDDFYENRLQVVMNRLLRRKDTFTNFFAYSFSILSLCSGNFTIYKRSLLKLVHGTDRRHPCSTQFDVDPGHNIDILSLEVMAMVCARDQAIQLGIRRWDRVLSARVQCIIDGQSDDGSFGNAITTSLAVQALTAAEASQSTWNCVDAVEFLLTQQTNGDFGGVASTSQIIPFLNCNNFGSLREISETCSQLPPPMPSRPVPTVIEPGDDTVTFDIEVRANGDVESYQVTILNGENLYFGMIRLADLNNDFTFESSGSAFGESIDAINGISDDSVNSLYWTIHIGQEGTFAPKGIEGLFPSDDEVYIFILTDFS</sequence>
<keyword evidence="3" id="KW-0732">Signal</keyword>
<keyword evidence="2" id="KW-0964">Secreted</keyword>
<dbReference type="GO" id="GO:0031419">
    <property type="term" value="F:cobalamin binding"/>
    <property type="evidence" value="ECO:0007669"/>
    <property type="project" value="InterPro"/>
</dbReference>
<protein>
    <recommendedName>
        <fullName evidence="9">Gastric intrinsic factor</fullName>
    </recommendedName>
</protein>
<evidence type="ECO:0008006" key="9">
    <source>
        <dbReference type="Google" id="ProtNLM"/>
    </source>
</evidence>
<feature type="disulfide bond" evidence="5">
    <location>
        <begin position="104"/>
        <end position="152"/>
    </location>
</feature>
<dbReference type="Pfam" id="PF01122">
    <property type="entry name" value="Cobalamin_bind"/>
    <property type="match status" value="1"/>
</dbReference>
<feature type="binding site" evidence="4">
    <location>
        <position position="188"/>
    </location>
    <ligand>
        <name>cyanocob(III)alamin</name>
        <dbReference type="ChEBI" id="CHEBI:17439"/>
    </ligand>
</feature>
<feature type="transmembrane region" description="Helical" evidence="6">
    <location>
        <begin position="90"/>
        <end position="111"/>
    </location>
</feature>
<gene>
    <name evidence="7" type="ORF">BSL78_29113</name>
</gene>
<evidence type="ECO:0000256" key="3">
    <source>
        <dbReference type="ARBA" id="ARBA00022729"/>
    </source>
</evidence>
<dbReference type="GO" id="GO:0015889">
    <property type="term" value="P:cobalamin transport"/>
    <property type="evidence" value="ECO:0007669"/>
    <property type="project" value="InterPro"/>
</dbReference>
<dbReference type="EMBL" id="MRZV01002299">
    <property type="protein sequence ID" value="PIK34065.1"/>
    <property type="molecule type" value="Genomic_DNA"/>
</dbReference>
<dbReference type="Gene3D" id="1.50.10.20">
    <property type="match status" value="1"/>
</dbReference>
<dbReference type="GO" id="GO:0005615">
    <property type="term" value="C:extracellular space"/>
    <property type="evidence" value="ECO:0007669"/>
    <property type="project" value="TreeGrafter"/>
</dbReference>
<dbReference type="PANTHER" id="PTHR10559:SF18">
    <property type="entry name" value="TRANSCOBALAMIN II"/>
    <property type="match status" value="1"/>
</dbReference>
<evidence type="ECO:0000313" key="7">
    <source>
        <dbReference type="EMBL" id="PIK34065.1"/>
    </source>
</evidence>
<name>A0A2G8JEB8_STIJA</name>
<keyword evidence="5" id="KW-1015">Disulfide bond</keyword>
<dbReference type="SUPFAM" id="SSF48239">
    <property type="entry name" value="Terpenoid cyclases/Protein prenyltransferases"/>
    <property type="match status" value="1"/>
</dbReference>
<evidence type="ECO:0000256" key="6">
    <source>
        <dbReference type="SAM" id="Phobius"/>
    </source>
</evidence>
<comment type="caution">
    <text evidence="7">The sequence shown here is derived from an EMBL/GenBank/DDBJ whole genome shotgun (WGS) entry which is preliminary data.</text>
</comment>
<dbReference type="InterPro" id="IPR051588">
    <property type="entry name" value="Cobalamin_Transport"/>
</dbReference>
<organism evidence="7 8">
    <name type="scientific">Stichopus japonicus</name>
    <name type="common">Sea cucumber</name>
    <dbReference type="NCBI Taxonomy" id="307972"/>
    <lineage>
        <taxon>Eukaryota</taxon>
        <taxon>Metazoa</taxon>
        <taxon>Echinodermata</taxon>
        <taxon>Eleutherozoa</taxon>
        <taxon>Echinozoa</taxon>
        <taxon>Holothuroidea</taxon>
        <taxon>Aspidochirotacea</taxon>
        <taxon>Aspidochirotida</taxon>
        <taxon>Stichopodidae</taxon>
        <taxon>Apostichopus</taxon>
    </lineage>
</organism>
<dbReference type="OrthoDB" id="6062445at2759"/>
<dbReference type="PANTHER" id="PTHR10559">
    <property type="entry name" value="TRANSCOBALAMIN-1/GASTRIC INTRINSIC FACTOR"/>
    <property type="match status" value="1"/>
</dbReference>
<evidence type="ECO:0000256" key="5">
    <source>
        <dbReference type="PIRSR" id="PIRSR602157-2"/>
    </source>
</evidence>
<dbReference type="InterPro" id="IPR002157">
    <property type="entry name" value="Cbl-bd_prot"/>
</dbReference>
<proteinExistence type="predicted"/>
<evidence type="ECO:0000313" key="8">
    <source>
        <dbReference type="Proteomes" id="UP000230750"/>
    </source>
</evidence>
<dbReference type="AlphaFoldDB" id="A0A2G8JEB8"/>
<keyword evidence="6" id="KW-1133">Transmembrane helix</keyword>
<feature type="binding site" evidence="4">
    <location>
        <position position="141"/>
    </location>
    <ligand>
        <name>cyanocob(III)alamin</name>
        <dbReference type="ChEBI" id="CHEBI:17439"/>
    </ligand>
</feature>
<keyword evidence="6" id="KW-0812">Transmembrane</keyword>
<dbReference type="Gene3D" id="2.170.130.30">
    <property type="match status" value="1"/>
</dbReference>